<keyword evidence="4" id="KW-1185">Reference proteome</keyword>
<protein>
    <submittedName>
        <fullName evidence="3">Uncharacterized protein</fullName>
    </submittedName>
</protein>
<dbReference type="Gramene" id="TKV98044">
    <property type="protein sequence ID" value="TKV98044"/>
    <property type="gene ID" value="SEVIR_9G534533v2"/>
</dbReference>
<feature type="signal peptide" evidence="2">
    <location>
        <begin position="1"/>
        <end position="25"/>
    </location>
</feature>
<accession>A0A4U6TB34</accession>
<feature type="chain" id="PRO_5020489552" evidence="2">
    <location>
        <begin position="26"/>
        <end position="97"/>
    </location>
</feature>
<feature type="region of interest" description="Disordered" evidence="1">
    <location>
        <begin position="57"/>
        <end position="97"/>
    </location>
</feature>
<evidence type="ECO:0000313" key="3">
    <source>
        <dbReference type="EMBL" id="TKV98044.1"/>
    </source>
</evidence>
<evidence type="ECO:0000313" key="4">
    <source>
        <dbReference type="Proteomes" id="UP000298652"/>
    </source>
</evidence>
<proteinExistence type="predicted"/>
<dbReference type="Proteomes" id="UP000298652">
    <property type="component" value="Chromosome 9"/>
</dbReference>
<organism evidence="3 4">
    <name type="scientific">Setaria viridis</name>
    <name type="common">Green bristlegrass</name>
    <name type="synonym">Setaria italica subsp. viridis</name>
    <dbReference type="NCBI Taxonomy" id="4556"/>
    <lineage>
        <taxon>Eukaryota</taxon>
        <taxon>Viridiplantae</taxon>
        <taxon>Streptophyta</taxon>
        <taxon>Embryophyta</taxon>
        <taxon>Tracheophyta</taxon>
        <taxon>Spermatophyta</taxon>
        <taxon>Magnoliopsida</taxon>
        <taxon>Liliopsida</taxon>
        <taxon>Poales</taxon>
        <taxon>Poaceae</taxon>
        <taxon>PACMAD clade</taxon>
        <taxon>Panicoideae</taxon>
        <taxon>Panicodae</taxon>
        <taxon>Paniceae</taxon>
        <taxon>Cenchrinae</taxon>
        <taxon>Setaria</taxon>
    </lineage>
</organism>
<sequence>MASTMVRVAVVAMLLMRCCIVIVAARPLLHGAAAADGRGRQLGQAAAAGAQLAAQQVLGQKKMSRRPGEGNPTDWVGVNHGNTHTPVGLGVAHPATP</sequence>
<evidence type="ECO:0000256" key="2">
    <source>
        <dbReference type="SAM" id="SignalP"/>
    </source>
</evidence>
<dbReference type="EMBL" id="CM016560">
    <property type="protein sequence ID" value="TKV98044.1"/>
    <property type="molecule type" value="Genomic_DNA"/>
</dbReference>
<name>A0A4U6TB34_SETVI</name>
<keyword evidence="2" id="KW-0732">Signal</keyword>
<evidence type="ECO:0000256" key="1">
    <source>
        <dbReference type="SAM" id="MobiDB-lite"/>
    </source>
</evidence>
<gene>
    <name evidence="3" type="ORF">SEVIR_9G534533v2</name>
</gene>
<reference evidence="3" key="1">
    <citation type="submission" date="2019-03" db="EMBL/GenBank/DDBJ databases">
        <title>WGS assembly of Setaria viridis.</title>
        <authorList>
            <person name="Huang P."/>
            <person name="Jenkins J."/>
            <person name="Grimwood J."/>
            <person name="Barry K."/>
            <person name="Healey A."/>
            <person name="Mamidi S."/>
            <person name="Sreedasyam A."/>
            <person name="Shu S."/>
            <person name="Feldman M."/>
            <person name="Wu J."/>
            <person name="Yu Y."/>
            <person name="Chen C."/>
            <person name="Johnson J."/>
            <person name="Rokhsar D."/>
            <person name="Baxter I."/>
            <person name="Schmutz J."/>
            <person name="Brutnell T."/>
            <person name="Kellogg E."/>
        </authorList>
    </citation>
    <scope>NUCLEOTIDE SEQUENCE [LARGE SCALE GENOMIC DNA]</scope>
</reference>
<dbReference type="AlphaFoldDB" id="A0A4U6TB34"/>